<evidence type="ECO:0000313" key="5">
    <source>
        <dbReference type="Proteomes" id="UP000773462"/>
    </source>
</evidence>
<dbReference type="PIRSF" id="PIRSF007663">
    <property type="entry name" value="UCP007663"/>
    <property type="match status" value="1"/>
</dbReference>
<accession>A0ABS4NXN9</accession>
<evidence type="ECO:0000259" key="2">
    <source>
        <dbReference type="Pfam" id="PF21307"/>
    </source>
</evidence>
<dbReference type="InterPro" id="IPR008928">
    <property type="entry name" value="6-hairpin_glycosidase_sf"/>
</dbReference>
<dbReference type="Pfam" id="PF14498">
    <property type="entry name" value="Glyco_hyd_65N_2"/>
    <property type="match status" value="1"/>
</dbReference>
<dbReference type="Proteomes" id="UP000773462">
    <property type="component" value="Unassembled WGS sequence"/>
</dbReference>
<dbReference type="PANTHER" id="PTHR31084:SF0">
    <property type="entry name" value="ALPHA-L-FUCOSIDASE 2"/>
    <property type="match status" value="1"/>
</dbReference>
<dbReference type="InterPro" id="IPR013780">
    <property type="entry name" value="Glyco_hydro_b"/>
</dbReference>
<evidence type="ECO:0000259" key="3">
    <source>
        <dbReference type="Pfam" id="PF22124"/>
    </source>
</evidence>
<reference evidence="4 5" key="1">
    <citation type="submission" date="2021-03" db="EMBL/GenBank/DDBJ databases">
        <title>Genomic Encyclopedia of Type Strains, Phase IV (KMG-IV): sequencing the most valuable type-strain genomes for metagenomic binning, comparative biology and taxonomic classification.</title>
        <authorList>
            <person name="Goeker M."/>
        </authorList>
    </citation>
    <scope>NUCLEOTIDE SEQUENCE [LARGE SCALE GENOMIC DNA]</scope>
    <source>
        <strain evidence="4 5">DSM 101953</strain>
    </source>
</reference>
<dbReference type="EMBL" id="JAGGLV010000020">
    <property type="protein sequence ID" value="MBP2114797.1"/>
    <property type="molecule type" value="Genomic_DNA"/>
</dbReference>
<dbReference type="InterPro" id="IPR049053">
    <property type="entry name" value="AFCA-like_C"/>
</dbReference>
<feature type="domain" description="Glycosyl hydrolase family 95 catalytic" evidence="3">
    <location>
        <begin position="278"/>
        <end position="691"/>
    </location>
</feature>
<comment type="caution">
    <text evidence="4">The sequence shown here is derived from an EMBL/GenBank/DDBJ whole genome shotgun (WGS) entry which is preliminary data.</text>
</comment>
<keyword evidence="4" id="KW-0378">Hydrolase</keyword>
<evidence type="ECO:0000259" key="1">
    <source>
        <dbReference type="Pfam" id="PF14498"/>
    </source>
</evidence>
<dbReference type="Gene3D" id="2.60.40.1180">
    <property type="entry name" value="Golgi alpha-mannosidase II"/>
    <property type="match status" value="1"/>
</dbReference>
<organism evidence="4 5">
    <name type="scientific">Paenibacillus silagei</name>
    <dbReference type="NCBI Taxonomy" id="1670801"/>
    <lineage>
        <taxon>Bacteria</taxon>
        <taxon>Bacillati</taxon>
        <taxon>Bacillota</taxon>
        <taxon>Bacilli</taxon>
        <taxon>Bacillales</taxon>
        <taxon>Paenibacillaceae</taxon>
        <taxon>Paenibacillus</taxon>
    </lineage>
</organism>
<dbReference type="PANTHER" id="PTHR31084">
    <property type="entry name" value="ALPHA-L-FUCOSIDASE 2"/>
    <property type="match status" value="1"/>
</dbReference>
<dbReference type="InterPro" id="IPR016518">
    <property type="entry name" value="Alpha-L-fucosidase"/>
</dbReference>
<dbReference type="Pfam" id="PF21307">
    <property type="entry name" value="Glyco_hydro_95_C"/>
    <property type="match status" value="1"/>
</dbReference>
<keyword evidence="4" id="KW-0326">Glycosidase</keyword>
<dbReference type="GO" id="GO:0004560">
    <property type="term" value="F:alpha-L-fucosidase activity"/>
    <property type="evidence" value="ECO:0007669"/>
    <property type="project" value="UniProtKB-EC"/>
</dbReference>
<dbReference type="InterPro" id="IPR027414">
    <property type="entry name" value="GH95_N_dom"/>
</dbReference>
<feature type="domain" description="Alpha fucosidase A-like C-terminal" evidence="2">
    <location>
        <begin position="693"/>
        <end position="785"/>
    </location>
</feature>
<proteinExistence type="predicted"/>
<dbReference type="RefSeq" id="WP_209877526.1">
    <property type="nucleotide sequence ID" value="NZ_JAGGLV010000020.1"/>
</dbReference>
<keyword evidence="5" id="KW-1185">Reference proteome</keyword>
<dbReference type="EC" id="3.2.1.51" evidence="4"/>
<feature type="domain" description="Glycosyl hydrolase family 95 N-terminal" evidence="1">
    <location>
        <begin position="3"/>
        <end position="251"/>
    </location>
</feature>
<evidence type="ECO:0000313" key="4">
    <source>
        <dbReference type="EMBL" id="MBP2114797.1"/>
    </source>
</evidence>
<dbReference type="Gene3D" id="2.70.98.50">
    <property type="entry name" value="putative glycoside hydrolase family protein from bacillus halodurans"/>
    <property type="match status" value="1"/>
</dbReference>
<dbReference type="SUPFAM" id="SSF48208">
    <property type="entry name" value="Six-hairpin glycosidases"/>
    <property type="match status" value="1"/>
</dbReference>
<protein>
    <submittedName>
        <fullName evidence="4">Alpha-L-fucosidase 2</fullName>
        <ecNumber evidence="4">3.2.1.51</ecNumber>
    </submittedName>
</protein>
<sequence length="791" mass="87252">MNISFNTPATYWVEALPVGNGRLGAMIFGGIEKERLALNEDTLWSGYKTDWNNPEAREVLPEVRALIAEGRNEEADQLCKKMMGPYAQSYLPFGDLLLTMEHGQTIDGEYSRKLDLSTGVGTVSYVIGGVRYTREVFASHPDQAIIVRLTASEENRLSFRAKLDSPLRHRSEAEGEHYTITGHAPEYVAPNYYEVDQPVRYGGESPRSLEFHGRLAAVQTGGRLEATADGIQVTGATEAVLYFSAATSFDAESGTVKADYDVRQQTAQTVQRITNEPYAGLLGRHVDDHRELFDRVELHLGESLAPEGMPTDQRIAAYGSNDPGLVELLFHYGRYLLIASSRPGTQPANLQGIWNQDTRAPWSSNYTLNINAEMNYWPAEICNLSELHQPLIDYTRRLAVNGSETARINYGARGWVAHHNADLWAQSAPVGGYGDGDPVWASWAMGGVWLTQHLWEHYAFSGDLSYLRETAYPVMKEAALFCLDWLIENPDGYLITSPSTSPEHKIVDGGKKYAVSEAATMDLSLIAELFTNCSFAAGLLGLDGEFAAELETARARLLPLQVGAGGRLQEWSADMEDEDVHHRHVSHLVGVYPGRLITEKLVPELYEAARTSLEIRGDGGTGWSLGWKIGLWARFRQGDRAKQLITNLLTLVQPEAVNNERGGVYPNLFDAHPPFQIDGNFAATAGIAEMLLQSHQGYLELLPALPSSWSEGRVKGLRARGGYEVNLTWSAGVLGQAEVTAHLGGECSIMAERPVTVERGELRQQMEPGSDGLVRVQMQAGERVVIRYAAV</sequence>
<dbReference type="Pfam" id="PF22124">
    <property type="entry name" value="Glyco_hydro_95_cat"/>
    <property type="match status" value="1"/>
</dbReference>
<name>A0ABS4NXN9_9BACL</name>
<gene>
    <name evidence="4" type="ORF">J2Z70_004981</name>
</gene>
<dbReference type="InterPro" id="IPR054363">
    <property type="entry name" value="GH95_cat"/>
</dbReference>